<dbReference type="InterPro" id="IPR037238">
    <property type="entry name" value="YbiA-like_sf"/>
</dbReference>
<name>A0A914C8M6_9BILA</name>
<dbReference type="CDD" id="cd15457">
    <property type="entry name" value="NADAR"/>
    <property type="match status" value="1"/>
</dbReference>
<keyword evidence="1" id="KW-0175">Coiled coil</keyword>
<reference evidence="4" key="1">
    <citation type="submission" date="2022-11" db="UniProtKB">
        <authorList>
            <consortium name="WormBaseParasite"/>
        </authorList>
    </citation>
    <scope>IDENTIFICATION</scope>
</reference>
<dbReference type="Gene3D" id="1.10.357.40">
    <property type="entry name" value="YbiA-like"/>
    <property type="match status" value="1"/>
</dbReference>
<dbReference type="Proteomes" id="UP000887540">
    <property type="component" value="Unplaced"/>
</dbReference>
<sequence length="312" mass="36019">MRVDKSLTLQPLSAIGYGQTLDTAQEIAMIKQDAIQVRNAVLLLEQEKESLRRGIRKLKIENNRIKQKMKGLQDLVKQLKGTPKEDSSNFPLEATLDYDEIGRDFILVGGIRDPLSLRYEAILKDTNGIRHKSAERFYWYKMAEKFNDKEAMRKILEAPNVIAAEEAVKEIKGFDENVWNKLKLAYWEEGQLLKLRQVPWIAHLLIVSGTTYIAAASGDKYFGTGWRKNRQESNQPLFWDGENLGGKSLMKLRHQLKKTHQWIGPNEEEEAKKKYNELKRTVWRRIDPAKRVVLSLRGVHRGGMRNGSKTFA</sequence>
<proteinExistence type="predicted"/>
<organism evidence="3 4">
    <name type="scientific">Acrobeloides nanus</name>
    <dbReference type="NCBI Taxonomy" id="290746"/>
    <lineage>
        <taxon>Eukaryota</taxon>
        <taxon>Metazoa</taxon>
        <taxon>Ecdysozoa</taxon>
        <taxon>Nematoda</taxon>
        <taxon>Chromadorea</taxon>
        <taxon>Rhabditida</taxon>
        <taxon>Tylenchina</taxon>
        <taxon>Cephalobomorpha</taxon>
        <taxon>Cephaloboidea</taxon>
        <taxon>Cephalobidae</taxon>
        <taxon>Acrobeloides</taxon>
    </lineage>
</organism>
<evidence type="ECO:0000259" key="2">
    <source>
        <dbReference type="Pfam" id="PF08719"/>
    </source>
</evidence>
<dbReference type="Pfam" id="PF08719">
    <property type="entry name" value="NADAR"/>
    <property type="match status" value="1"/>
</dbReference>
<dbReference type="AlphaFoldDB" id="A0A914C8M6"/>
<evidence type="ECO:0000256" key="1">
    <source>
        <dbReference type="SAM" id="Coils"/>
    </source>
</evidence>
<accession>A0A914C8M6</accession>
<evidence type="ECO:0000313" key="4">
    <source>
        <dbReference type="WBParaSite" id="ACRNAN_Path_48.g177.t1"/>
    </source>
</evidence>
<protein>
    <submittedName>
        <fullName evidence="4">NADAR domain-containing protein</fullName>
    </submittedName>
</protein>
<feature type="coiled-coil region" evidence="1">
    <location>
        <begin position="41"/>
        <end position="82"/>
    </location>
</feature>
<keyword evidence="3" id="KW-1185">Reference proteome</keyword>
<dbReference type="WBParaSite" id="ACRNAN_Path_48.g177.t1">
    <property type="protein sequence ID" value="ACRNAN_Path_48.g177.t1"/>
    <property type="gene ID" value="ACRNAN_Path_48.g177"/>
</dbReference>
<dbReference type="SUPFAM" id="SSF143990">
    <property type="entry name" value="YbiA-like"/>
    <property type="match status" value="1"/>
</dbReference>
<evidence type="ECO:0000313" key="3">
    <source>
        <dbReference type="Proteomes" id="UP000887540"/>
    </source>
</evidence>
<feature type="domain" description="NADAR" evidence="2">
    <location>
        <begin position="125"/>
        <end position="257"/>
    </location>
</feature>
<dbReference type="InterPro" id="IPR012816">
    <property type="entry name" value="NADAR"/>
</dbReference>